<keyword evidence="5" id="KW-0999">Mitochondrion inner membrane</keyword>
<evidence type="ECO:0000256" key="6">
    <source>
        <dbReference type="ARBA" id="ARBA00022946"/>
    </source>
</evidence>
<gene>
    <name evidence="11" type="ORF">CYMTET_7290</name>
</gene>
<evidence type="ECO:0000256" key="8">
    <source>
        <dbReference type="ARBA" id="ARBA00023128"/>
    </source>
</evidence>
<dbReference type="GO" id="GO:0005743">
    <property type="term" value="C:mitochondrial inner membrane"/>
    <property type="evidence" value="ECO:0007669"/>
    <property type="project" value="UniProtKB-SubCell"/>
</dbReference>
<dbReference type="PANTHER" id="PTHR13822">
    <property type="entry name" value="ATP SYNTHASE DELTA/EPSILON CHAIN"/>
    <property type="match status" value="1"/>
</dbReference>
<dbReference type="HAMAP" id="MF_00530">
    <property type="entry name" value="ATP_synth_epsil_bac"/>
    <property type="match status" value="1"/>
</dbReference>
<sequence length="211" mass="22476">MLRQASRMLVQRATAGATRQITVGAALREEATTDHAKTYLDAFEKAQGEGAFQANLVPPAFMKDWMKKAPETTTTGIADKLTFNFYMPHGVEMNNAEVDMVLVPGKDGDFGILPGHVPTVSQLRPGVISVTTGSETSKYFVSSGFAFVHANSQAEVCAVEAVPLDQLDGEAVKASLNEYNTALVNAKDDYEKAAAQIGIEVTSAMSSALGN</sequence>
<keyword evidence="9" id="KW-0472">Membrane</keyword>
<evidence type="ECO:0000256" key="2">
    <source>
        <dbReference type="ARBA" id="ARBA00005712"/>
    </source>
</evidence>
<organism evidence="11 12">
    <name type="scientific">Cymbomonas tetramitiformis</name>
    <dbReference type="NCBI Taxonomy" id="36881"/>
    <lineage>
        <taxon>Eukaryota</taxon>
        <taxon>Viridiplantae</taxon>
        <taxon>Chlorophyta</taxon>
        <taxon>Pyramimonadophyceae</taxon>
        <taxon>Pyramimonadales</taxon>
        <taxon>Pyramimonadaceae</taxon>
        <taxon>Cymbomonas</taxon>
    </lineage>
</organism>
<keyword evidence="4" id="KW-0375">Hydrogen ion transport</keyword>
<dbReference type="GO" id="GO:0045259">
    <property type="term" value="C:proton-transporting ATP synthase complex"/>
    <property type="evidence" value="ECO:0007669"/>
    <property type="project" value="InterPro"/>
</dbReference>
<feature type="domain" description="ATP synthase F1 complex delta/epsilon subunit N-terminal" evidence="10">
    <location>
        <begin position="95"/>
        <end position="158"/>
    </location>
</feature>
<evidence type="ECO:0000256" key="5">
    <source>
        <dbReference type="ARBA" id="ARBA00022792"/>
    </source>
</evidence>
<keyword evidence="7" id="KW-0406">Ion transport</keyword>
<comment type="caution">
    <text evidence="11">The sequence shown here is derived from an EMBL/GenBank/DDBJ whole genome shotgun (WGS) entry which is preliminary data.</text>
</comment>
<comment type="subcellular location">
    <subcellularLocation>
        <location evidence="1">Mitochondrion inner membrane</location>
    </subcellularLocation>
</comment>
<evidence type="ECO:0000256" key="3">
    <source>
        <dbReference type="ARBA" id="ARBA00022448"/>
    </source>
</evidence>
<evidence type="ECO:0000256" key="1">
    <source>
        <dbReference type="ARBA" id="ARBA00004273"/>
    </source>
</evidence>
<name>A0AAE0LH83_9CHLO</name>
<proteinExistence type="inferred from homology"/>
<protein>
    <recommendedName>
        <fullName evidence="10">ATP synthase F1 complex delta/epsilon subunit N-terminal domain-containing protein</fullName>
    </recommendedName>
</protein>
<dbReference type="Pfam" id="PF02823">
    <property type="entry name" value="ATP-synt_DE_N"/>
    <property type="match status" value="1"/>
</dbReference>
<accession>A0AAE0LH83</accession>
<dbReference type="AlphaFoldDB" id="A0AAE0LH83"/>
<evidence type="ECO:0000259" key="10">
    <source>
        <dbReference type="Pfam" id="PF02823"/>
    </source>
</evidence>
<dbReference type="Gene3D" id="2.60.15.10">
    <property type="entry name" value="F0F1 ATP synthase delta/epsilon subunit, N-terminal"/>
    <property type="match status" value="1"/>
</dbReference>
<keyword evidence="3" id="KW-0813">Transport</keyword>
<reference evidence="11 12" key="1">
    <citation type="journal article" date="2015" name="Genome Biol. Evol.">
        <title>Comparative Genomics of a Bacterivorous Green Alga Reveals Evolutionary Causalities and Consequences of Phago-Mixotrophic Mode of Nutrition.</title>
        <authorList>
            <person name="Burns J.A."/>
            <person name="Paasch A."/>
            <person name="Narechania A."/>
            <person name="Kim E."/>
        </authorList>
    </citation>
    <scope>NUCLEOTIDE SEQUENCE [LARGE SCALE GENOMIC DNA]</scope>
    <source>
        <strain evidence="11 12">PLY_AMNH</strain>
    </source>
</reference>
<dbReference type="InterPro" id="IPR001469">
    <property type="entry name" value="ATP_synth_F1_dsu/esu"/>
</dbReference>
<dbReference type="EMBL" id="LGRX02001970">
    <property type="protein sequence ID" value="KAK3285092.1"/>
    <property type="molecule type" value="Genomic_DNA"/>
</dbReference>
<dbReference type="InterPro" id="IPR020546">
    <property type="entry name" value="ATP_synth_F1_dsu/esu_N"/>
</dbReference>
<keyword evidence="12" id="KW-1185">Reference proteome</keyword>
<dbReference type="PANTHER" id="PTHR13822:SF7">
    <property type="entry name" value="ATP SYNTHASE SUBUNIT DELTA, MITOCHONDRIAL"/>
    <property type="match status" value="1"/>
</dbReference>
<evidence type="ECO:0000256" key="4">
    <source>
        <dbReference type="ARBA" id="ARBA00022781"/>
    </source>
</evidence>
<dbReference type="SUPFAM" id="SSF51344">
    <property type="entry name" value="Epsilon subunit of F1F0-ATP synthase N-terminal domain"/>
    <property type="match status" value="1"/>
</dbReference>
<comment type="similarity">
    <text evidence="2">Belongs to the ATPase epsilon chain family.</text>
</comment>
<keyword evidence="6" id="KW-0809">Transit peptide</keyword>
<dbReference type="NCBIfam" id="TIGR01216">
    <property type="entry name" value="ATP_synt_epsi"/>
    <property type="match status" value="1"/>
</dbReference>
<evidence type="ECO:0000313" key="12">
    <source>
        <dbReference type="Proteomes" id="UP001190700"/>
    </source>
</evidence>
<dbReference type="GO" id="GO:0046933">
    <property type="term" value="F:proton-transporting ATP synthase activity, rotational mechanism"/>
    <property type="evidence" value="ECO:0007669"/>
    <property type="project" value="InterPro"/>
</dbReference>
<dbReference type="InterPro" id="IPR036771">
    <property type="entry name" value="ATPsynth_dsu/esu_N"/>
</dbReference>
<evidence type="ECO:0000256" key="7">
    <source>
        <dbReference type="ARBA" id="ARBA00023065"/>
    </source>
</evidence>
<keyword evidence="8" id="KW-0496">Mitochondrion</keyword>
<dbReference type="CDD" id="cd12152">
    <property type="entry name" value="F1-ATPase_delta"/>
    <property type="match status" value="1"/>
</dbReference>
<dbReference type="Proteomes" id="UP001190700">
    <property type="component" value="Unassembled WGS sequence"/>
</dbReference>
<evidence type="ECO:0000313" key="11">
    <source>
        <dbReference type="EMBL" id="KAK3285092.1"/>
    </source>
</evidence>
<evidence type="ECO:0000256" key="9">
    <source>
        <dbReference type="ARBA" id="ARBA00023136"/>
    </source>
</evidence>